<dbReference type="RefSeq" id="WP_345339156.1">
    <property type="nucleotide sequence ID" value="NZ_BAABLI010000008.1"/>
</dbReference>
<accession>A0ABW4XMV3</accession>
<protein>
    <submittedName>
        <fullName evidence="4">Transglutaminase-like domain-containing protein</fullName>
    </submittedName>
</protein>
<dbReference type="EMBL" id="JBHUHT010000012">
    <property type="protein sequence ID" value="MFD2096459.1"/>
    <property type="molecule type" value="Genomic_DNA"/>
</dbReference>
<dbReference type="Gene3D" id="3.10.620.30">
    <property type="match status" value="1"/>
</dbReference>
<evidence type="ECO:0000256" key="1">
    <source>
        <dbReference type="ARBA" id="ARBA00004245"/>
    </source>
</evidence>
<dbReference type="SUPFAM" id="SSF54001">
    <property type="entry name" value="Cysteine proteinases"/>
    <property type="match status" value="1"/>
</dbReference>
<proteinExistence type="predicted"/>
<evidence type="ECO:0000259" key="3">
    <source>
        <dbReference type="Pfam" id="PF24656"/>
    </source>
</evidence>
<dbReference type="InterPro" id="IPR056290">
    <property type="entry name" value="CEPT76/DRC7_peptidase-like_dom"/>
</dbReference>
<keyword evidence="5" id="KW-1185">Reference proteome</keyword>
<dbReference type="InterPro" id="IPR038765">
    <property type="entry name" value="Papain-like_cys_pep_sf"/>
</dbReference>
<comment type="caution">
    <text evidence="4">The sequence shown here is derived from an EMBL/GenBank/DDBJ whole genome shotgun (WGS) entry which is preliminary data.</text>
</comment>
<sequence length="275" mass="31660">MKASWIIYLLLFACLVYVGMQKDRPPSLERVMANALSAQMEDAANRIPVRMLDSANQRGSVHVLSNGKNVFEQDIVAFIRSQQSQTDTTYLWRFEPDGYSTATAQGLDNQHHFVNSYLVGYSPFQTDKLWVPLYTVATRKQYQLDSEQYQKGDLWQNSAQAYLYTRGDCEDHALLLADWLIASGIDARVVMGNYRNEGHAWVVAFKDGEAFLLEATDKRRYAAWRHYPKASLAKHYAPEIMFNRHSLWLNQGSKQTRDYQGSHWQKRSVFKPASS</sequence>
<name>A0ABW4XMV3_9GAMM</name>
<evidence type="ECO:0000313" key="5">
    <source>
        <dbReference type="Proteomes" id="UP001597380"/>
    </source>
</evidence>
<feature type="domain" description="CEP76/DRC7 peptidase-like" evidence="3">
    <location>
        <begin position="153"/>
        <end position="256"/>
    </location>
</feature>
<evidence type="ECO:0000256" key="2">
    <source>
        <dbReference type="ARBA" id="ARBA00023212"/>
    </source>
</evidence>
<dbReference type="Proteomes" id="UP001597380">
    <property type="component" value="Unassembled WGS sequence"/>
</dbReference>
<organism evidence="4 5">
    <name type="scientific">Corallincola platygyrae</name>
    <dbReference type="NCBI Taxonomy" id="1193278"/>
    <lineage>
        <taxon>Bacteria</taxon>
        <taxon>Pseudomonadati</taxon>
        <taxon>Pseudomonadota</taxon>
        <taxon>Gammaproteobacteria</taxon>
        <taxon>Alteromonadales</taxon>
        <taxon>Psychromonadaceae</taxon>
        <taxon>Corallincola</taxon>
    </lineage>
</organism>
<keyword evidence="2" id="KW-0206">Cytoskeleton</keyword>
<comment type="subcellular location">
    <subcellularLocation>
        <location evidence="1">Cytoplasm</location>
        <location evidence="1">Cytoskeleton</location>
    </subcellularLocation>
</comment>
<reference evidence="5" key="1">
    <citation type="journal article" date="2019" name="Int. J. Syst. Evol. Microbiol.">
        <title>The Global Catalogue of Microorganisms (GCM) 10K type strain sequencing project: providing services to taxonomists for standard genome sequencing and annotation.</title>
        <authorList>
            <consortium name="The Broad Institute Genomics Platform"/>
            <consortium name="The Broad Institute Genome Sequencing Center for Infectious Disease"/>
            <person name="Wu L."/>
            <person name="Ma J."/>
        </authorList>
    </citation>
    <scope>NUCLEOTIDE SEQUENCE [LARGE SCALE GENOMIC DNA]</scope>
    <source>
        <strain evidence="5">CGMCC 1.10992</strain>
    </source>
</reference>
<gene>
    <name evidence="4" type="ORF">ACFSJ3_10725</name>
</gene>
<keyword evidence="2" id="KW-0963">Cytoplasm</keyword>
<dbReference type="Pfam" id="PF24656">
    <property type="entry name" value="CEPT76_peptidase"/>
    <property type="match status" value="1"/>
</dbReference>
<evidence type="ECO:0000313" key="4">
    <source>
        <dbReference type="EMBL" id="MFD2096459.1"/>
    </source>
</evidence>